<dbReference type="AlphaFoldDB" id="A0A1I2TIF7"/>
<dbReference type="EMBL" id="FOOY01000015">
    <property type="protein sequence ID" value="SFG63167.1"/>
    <property type="molecule type" value="Genomic_DNA"/>
</dbReference>
<gene>
    <name evidence="5" type="ORF">SAMN02982927_02278</name>
</gene>
<dbReference type="PANTHER" id="PTHR40047:SF1">
    <property type="entry name" value="UPF0703 PROTEIN YCGQ"/>
    <property type="match status" value="1"/>
</dbReference>
<evidence type="ECO:0000259" key="4">
    <source>
        <dbReference type="Pfam" id="PF21537"/>
    </source>
</evidence>
<sequence length="289" mass="32256">MDEQRNAFHHYLRGIVLGGIALFLFRLAVYGDLNYYLSPKLVIYTNISIAVLALLSLVHFIVPPESSHDHDHCNDCGHEHPLPKRGLHTLIFFCLFFFPVLTGFIFPNHTLGSDVAANRTFKQASPVKTQGQSSNSGNRATPAGSLRNPISQKQFNSLKKKLLKQKTIIVDDSRYTYILTMLEQDPRAFKGKQLMLTGFVYRDQHVASDEIITARFDISCCIADASVYGVLTKGNVATLKKDSWVRVSGTIDTAKHAGAARVPVLTNTQIKPIKEPDHPYVYDNGILLD</sequence>
<feature type="domain" description="DUF1980" evidence="3">
    <location>
        <begin position="12"/>
        <end position="121"/>
    </location>
</feature>
<evidence type="ECO:0000256" key="1">
    <source>
        <dbReference type="SAM" id="MobiDB-lite"/>
    </source>
</evidence>
<dbReference type="InterPro" id="IPR015402">
    <property type="entry name" value="DUF1980"/>
</dbReference>
<keyword evidence="2" id="KW-0812">Transmembrane</keyword>
<dbReference type="OrthoDB" id="9770408at2"/>
<dbReference type="InterPro" id="IPR048447">
    <property type="entry name" value="DUF1980_C"/>
</dbReference>
<evidence type="ECO:0000313" key="6">
    <source>
        <dbReference type="Proteomes" id="UP000198752"/>
    </source>
</evidence>
<dbReference type="RefSeq" id="WP_093673043.1">
    <property type="nucleotide sequence ID" value="NZ_FOOY01000015.1"/>
</dbReference>
<name>A0A1I2TIF7_9BACL</name>
<feature type="transmembrane region" description="Helical" evidence="2">
    <location>
        <begin position="12"/>
        <end position="29"/>
    </location>
</feature>
<dbReference type="Pfam" id="PF09323">
    <property type="entry name" value="DUF1980"/>
    <property type="match status" value="1"/>
</dbReference>
<dbReference type="InterPro" id="IPR052955">
    <property type="entry name" value="UPF0703_membrane_permease"/>
</dbReference>
<accession>A0A1I2TIF7</accession>
<feature type="region of interest" description="Disordered" evidence="1">
    <location>
        <begin position="124"/>
        <end position="149"/>
    </location>
</feature>
<feature type="domain" description="DUF1980" evidence="4">
    <location>
        <begin position="151"/>
        <end position="282"/>
    </location>
</feature>
<organism evidence="5 6">
    <name type="scientific">Sporolactobacillus nakayamae</name>
    <dbReference type="NCBI Taxonomy" id="269670"/>
    <lineage>
        <taxon>Bacteria</taxon>
        <taxon>Bacillati</taxon>
        <taxon>Bacillota</taxon>
        <taxon>Bacilli</taxon>
        <taxon>Bacillales</taxon>
        <taxon>Sporolactobacillaceae</taxon>
        <taxon>Sporolactobacillus</taxon>
    </lineage>
</organism>
<proteinExistence type="predicted"/>
<dbReference type="InterPro" id="IPR048493">
    <property type="entry name" value="DUF1980_N"/>
</dbReference>
<reference evidence="6" key="1">
    <citation type="submission" date="2016-10" db="EMBL/GenBank/DDBJ databases">
        <authorList>
            <person name="Varghese N."/>
            <person name="Submissions S."/>
        </authorList>
    </citation>
    <scope>NUCLEOTIDE SEQUENCE [LARGE SCALE GENOMIC DNA]</scope>
    <source>
        <strain evidence="6">ATCC 700379</strain>
    </source>
</reference>
<dbReference type="Proteomes" id="UP000198752">
    <property type="component" value="Unassembled WGS sequence"/>
</dbReference>
<keyword evidence="2" id="KW-1133">Transmembrane helix</keyword>
<evidence type="ECO:0000313" key="5">
    <source>
        <dbReference type="EMBL" id="SFG63167.1"/>
    </source>
</evidence>
<dbReference type="Pfam" id="PF21537">
    <property type="entry name" value="DUF1980_C"/>
    <property type="match status" value="1"/>
</dbReference>
<dbReference type="STRING" id="269670.SAMN02982927_02278"/>
<protein>
    <submittedName>
        <fullName evidence="5">TIGR03943 family protein</fullName>
    </submittedName>
</protein>
<keyword evidence="6" id="KW-1185">Reference proteome</keyword>
<dbReference type="NCBIfam" id="TIGR03943">
    <property type="entry name" value="TIGR03943 family putative permease subunit"/>
    <property type="match status" value="1"/>
</dbReference>
<feature type="transmembrane region" description="Helical" evidence="2">
    <location>
        <begin position="87"/>
        <end position="106"/>
    </location>
</feature>
<evidence type="ECO:0000256" key="2">
    <source>
        <dbReference type="SAM" id="Phobius"/>
    </source>
</evidence>
<feature type="compositionally biased region" description="Polar residues" evidence="1">
    <location>
        <begin position="124"/>
        <end position="139"/>
    </location>
</feature>
<feature type="transmembrane region" description="Helical" evidence="2">
    <location>
        <begin position="41"/>
        <end position="62"/>
    </location>
</feature>
<dbReference type="PANTHER" id="PTHR40047">
    <property type="entry name" value="UPF0703 PROTEIN YCGQ"/>
    <property type="match status" value="1"/>
</dbReference>
<evidence type="ECO:0000259" key="3">
    <source>
        <dbReference type="Pfam" id="PF09323"/>
    </source>
</evidence>
<keyword evidence="2" id="KW-0472">Membrane</keyword>